<evidence type="ECO:0000313" key="2">
    <source>
        <dbReference type="EMBL" id="EME83391.1"/>
    </source>
</evidence>
<gene>
    <name evidence="2" type="ORF">MYCFIDRAFT_174837</name>
</gene>
<dbReference type="GeneID" id="19333262"/>
<dbReference type="AlphaFoldDB" id="M3AFL8"/>
<organism evidence="2 3">
    <name type="scientific">Pseudocercospora fijiensis (strain CIRAD86)</name>
    <name type="common">Black leaf streak disease fungus</name>
    <name type="synonym">Mycosphaerella fijiensis</name>
    <dbReference type="NCBI Taxonomy" id="383855"/>
    <lineage>
        <taxon>Eukaryota</taxon>
        <taxon>Fungi</taxon>
        <taxon>Dikarya</taxon>
        <taxon>Ascomycota</taxon>
        <taxon>Pezizomycotina</taxon>
        <taxon>Dothideomycetes</taxon>
        <taxon>Dothideomycetidae</taxon>
        <taxon>Mycosphaerellales</taxon>
        <taxon>Mycosphaerellaceae</taxon>
        <taxon>Pseudocercospora</taxon>
    </lineage>
</organism>
<dbReference type="KEGG" id="pfj:MYCFIDRAFT_174837"/>
<evidence type="ECO:0000313" key="3">
    <source>
        <dbReference type="Proteomes" id="UP000016932"/>
    </source>
</evidence>
<dbReference type="RefSeq" id="XP_007926623.1">
    <property type="nucleotide sequence ID" value="XM_007928432.1"/>
</dbReference>
<protein>
    <recommendedName>
        <fullName evidence="4">Secreted protein</fullName>
    </recommendedName>
</protein>
<proteinExistence type="predicted"/>
<reference evidence="2 3" key="1">
    <citation type="journal article" date="2012" name="PLoS Pathog.">
        <title>Diverse lifestyles and strategies of plant pathogenesis encoded in the genomes of eighteen Dothideomycetes fungi.</title>
        <authorList>
            <person name="Ohm R.A."/>
            <person name="Feau N."/>
            <person name="Henrissat B."/>
            <person name="Schoch C.L."/>
            <person name="Horwitz B.A."/>
            <person name="Barry K.W."/>
            <person name="Condon B.J."/>
            <person name="Copeland A.C."/>
            <person name="Dhillon B."/>
            <person name="Glaser F."/>
            <person name="Hesse C.N."/>
            <person name="Kosti I."/>
            <person name="LaButti K."/>
            <person name="Lindquist E.A."/>
            <person name="Lucas S."/>
            <person name="Salamov A.A."/>
            <person name="Bradshaw R.E."/>
            <person name="Ciuffetti L."/>
            <person name="Hamelin R.C."/>
            <person name="Kema G.H.J."/>
            <person name="Lawrence C."/>
            <person name="Scott J.A."/>
            <person name="Spatafora J.W."/>
            <person name="Turgeon B.G."/>
            <person name="de Wit P.J.G.M."/>
            <person name="Zhong S."/>
            <person name="Goodwin S.B."/>
            <person name="Grigoriev I.V."/>
        </authorList>
    </citation>
    <scope>NUCLEOTIDE SEQUENCE [LARGE SCALE GENOMIC DNA]</scope>
    <source>
        <strain evidence="2 3">CIRAD86</strain>
    </source>
</reference>
<feature type="signal peptide" evidence="1">
    <location>
        <begin position="1"/>
        <end position="24"/>
    </location>
</feature>
<name>M3AFL8_PSEFD</name>
<dbReference type="Proteomes" id="UP000016932">
    <property type="component" value="Unassembled WGS sequence"/>
</dbReference>
<evidence type="ECO:0000256" key="1">
    <source>
        <dbReference type="SAM" id="SignalP"/>
    </source>
</evidence>
<dbReference type="EMBL" id="KB446558">
    <property type="protein sequence ID" value="EME83391.1"/>
    <property type="molecule type" value="Genomic_DNA"/>
</dbReference>
<feature type="chain" id="PRO_5004031229" description="Secreted protein" evidence="1">
    <location>
        <begin position="25"/>
        <end position="77"/>
    </location>
</feature>
<keyword evidence="1" id="KW-0732">Signal</keyword>
<sequence>MQANVRSRWLNVFIFTLCSSAGSSQDPIFKRDAILSRMKAHIGTGKAFHAQRYKCLPLTPERLASNMQRCSEHVGRV</sequence>
<dbReference type="VEuPathDB" id="FungiDB:MYCFIDRAFT_174837"/>
<evidence type="ECO:0008006" key="4">
    <source>
        <dbReference type="Google" id="ProtNLM"/>
    </source>
</evidence>
<accession>M3AFL8</accession>
<keyword evidence="3" id="KW-1185">Reference proteome</keyword>
<dbReference type="HOGENOM" id="CLU_2639128_0_0_1"/>